<evidence type="ECO:0000313" key="2">
    <source>
        <dbReference type="EMBL" id="RGD72854.1"/>
    </source>
</evidence>
<feature type="transmembrane region" description="Helical" evidence="1">
    <location>
        <begin position="9"/>
        <end position="32"/>
    </location>
</feature>
<dbReference type="EMBL" id="QUSM01000010">
    <property type="protein sequence ID" value="RGD72854.1"/>
    <property type="molecule type" value="Genomic_DNA"/>
</dbReference>
<dbReference type="Proteomes" id="UP000261212">
    <property type="component" value="Unassembled WGS sequence"/>
</dbReference>
<protein>
    <submittedName>
        <fullName evidence="2">Uncharacterized protein</fullName>
    </submittedName>
</protein>
<reference evidence="2 3" key="1">
    <citation type="submission" date="2018-08" db="EMBL/GenBank/DDBJ databases">
        <title>A genome reference for cultivated species of the human gut microbiota.</title>
        <authorList>
            <person name="Zou Y."/>
            <person name="Xue W."/>
            <person name="Luo G."/>
        </authorList>
    </citation>
    <scope>NUCLEOTIDE SEQUENCE [LARGE SCALE GENOMIC DNA]</scope>
    <source>
        <strain evidence="2 3">AM25-6</strain>
    </source>
</reference>
<comment type="caution">
    <text evidence="2">The sequence shown here is derived from an EMBL/GenBank/DDBJ whole genome shotgun (WGS) entry which is preliminary data.</text>
</comment>
<accession>A0A3E3DU79</accession>
<name>A0A3E3DU79_9FIRM</name>
<dbReference type="RefSeq" id="WP_117532895.1">
    <property type="nucleotide sequence ID" value="NZ_QUSM01000010.1"/>
</dbReference>
<keyword evidence="1" id="KW-0472">Membrane</keyword>
<keyword evidence="1" id="KW-0812">Transmembrane</keyword>
<proteinExistence type="predicted"/>
<organism evidence="2 3">
    <name type="scientific">Anaerofustis stercorihominis</name>
    <dbReference type="NCBI Taxonomy" id="214853"/>
    <lineage>
        <taxon>Bacteria</taxon>
        <taxon>Bacillati</taxon>
        <taxon>Bacillota</taxon>
        <taxon>Clostridia</taxon>
        <taxon>Eubacteriales</taxon>
        <taxon>Eubacteriaceae</taxon>
        <taxon>Anaerofustis</taxon>
    </lineage>
</organism>
<evidence type="ECO:0000313" key="3">
    <source>
        <dbReference type="Proteomes" id="UP000261212"/>
    </source>
</evidence>
<gene>
    <name evidence="2" type="ORF">DW687_12020</name>
</gene>
<keyword evidence="1" id="KW-1133">Transmembrane helix</keyword>
<evidence type="ECO:0000256" key="1">
    <source>
        <dbReference type="SAM" id="Phobius"/>
    </source>
</evidence>
<dbReference type="AlphaFoldDB" id="A0A3E3DU79"/>
<sequence length="188" mass="21008">MKNNSVKNLIIVVITFLILISLLIGGIVFFFLNYSEDVKDAGSSITNSLGNKTADDKDSFSIGEFFSGLFGDDEEDEFADNNIFIENISEGETFKKGDTINLSLKAKDIFEDGNTQVFIGIYSKKDKKYVFDKTIENVDGEINEVITVETGNFSLGEYYIDAIINDTDKKDYDLVENGCVYTTTINIK</sequence>